<dbReference type="InParanoid" id="K1Q200"/>
<comment type="subcellular location">
    <subcellularLocation>
        <location evidence="1">Secreted</location>
    </subcellularLocation>
</comment>
<evidence type="ECO:0000313" key="4">
    <source>
        <dbReference type="EMBL" id="EKC25384.1"/>
    </source>
</evidence>
<feature type="disulfide bond" evidence="3">
    <location>
        <begin position="186"/>
        <end position="192"/>
    </location>
</feature>
<dbReference type="InterPro" id="IPR008993">
    <property type="entry name" value="TIMP-like_OB-fold"/>
</dbReference>
<dbReference type="HOGENOM" id="CLU_1058644_0_0_1"/>
<dbReference type="GO" id="GO:0008191">
    <property type="term" value="F:metalloendopeptidase inhibitor activity"/>
    <property type="evidence" value="ECO:0007669"/>
    <property type="project" value="InterPro"/>
</dbReference>
<evidence type="ECO:0000256" key="3">
    <source>
        <dbReference type="PIRSR" id="PIRSR601820-3"/>
    </source>
</evidence>
<reference evidence="4" key="1">
    <citation type="journal article" date="2012" name="Nature">
        <title>The oyster genome reveals stress adaptation and complexity of shell formation.</title>
        <authorList>
            <person name="Zhang G."/>
            <person name="Fang X."/>
            <person name="Guo X."/>
            <person name="Li L."/>
            <person name="Luo R."/>
            <person name="Xu F."/>
            <person name="Yang P."/>
            <person name="Zhang L."/>
            <person name="Wang X."/>
            <person name="Qi H."/>
            <person name="Xiong Z."/>
            <person name="Que H."/>
            <person name="Xie Y."/>
            <person name="Holland P.W."/>
            <person name="Paps J."/>
            <person name="Zhu Y."/>
            <person name="Wu F."/>
            <person name="Chen Y."/>
            <person name="Wang J."/>
            <person name="Peng C."/>
            <person name="Meng J."/>
            <person name="Yang L."/>
            <person name="Liu J."/>
            <person name="Wen B."/>
            <person name="Zhang N."/>
            <person name="Huang Z."/>
            <person name="Zhu Q."/>
            <person name="Feng Y."/>
            <person name="Mount A."/>
            <person name="Hedgecock D."/>
            <person name="Xu Z."/>
            <person name="Liu Y."/>
            <person name="Domazet-Loso T."/>
            <person name="Du Y."/>
            <person name="Sun X."/>
            <person name="Zhang S."/>
            <person name="Liu B."/>
            <person name="Cheng P."/>
            <person name="Jiang X."/>
            <person name="Li J."/>
            <person name="Fan D."/>
            <person name="Wang W."/>
            <person name="Fu W."/>
            <person name="Wang T."/>
            <person name="Wang B."/>
            <person name="Zhang J."/>
            <person name="Peng Z."/>
            <person name="Li Y."/>
            <person name="Li N."/>
            <person name="Wang J."/>
            <person name="Chen M."/>
            <person name="He Y."/>
            <person name="Tan F."/>
            <person name="Song X."/>
            <person name="Zheng Q."/>
            <person name="Huang R."/>
            <person name="Yang H."/>
            <person name="Du X."/>
            <person name="Chen L."/>
            <person name="Yang M."/>
            <person name="Gaffney P.M."/>
            <person name="Wang S."/>
            <person name="Luo L."/>
            <person name="She Z."/>
            <person name="Ming Y."/>
            <person name="Huang W."/>
            <person name="Zhang S."/>
            <person name="Huang B."/>
            <person name="Zhang Y."/>
            <person name="Qu T."/>
            <person name="Ni P."/>
            <person name="Miao G."/>
            <person name="Wang J."/>
            <person name="Wang Q."/>
            <person name="Steinberg C.E."/>
            <person name="Wang H."/>
            <person name="Li N."/>
            <person name="Qian L."/>
            <person name="Zhang G."/>
            <person name="Li Y."/>
            <person name="Yang H."/>
            <person name="Liu X."/>
            <person name="Wang J."/>
            <person name="Yin Y."/>
            <person name="Wang J."/>
        </authorList>
    </citation>
    <scope>NUCLEOTIDE SEQUENCE [LARGE SCALE GENOMIC DNA]</scope>
    <source>
        <strain evidence="4">05x7-T-G4-1.051#20</strain>
    </source>
</reference>
<dbReference type="GO" id="GO:0005576">
    <property type="term" value="C:extracellular region"/>
    <property type="evidence" value="ECO:0007669"/>
    <property type="project" value="UniProtKB-SubCell"/>
</dbReference>
<dbReference type="EMBL" id="JH818548">
    <property type="protein sequence ID" value="EKC25384.1"/>
    <property type="molecule type" value="Genomic_DNA"/>
</dbReference>
<sequence length="263" mass="29854">MVFRVMGCWSESWGEGSKKLRLFLKTLEGSRMSRGRILIAGAADRWGPRRLLVRKQVPIPAKRTTEDVLKMKVRKDLTNSPEDNHRYSMKIIRKVNKEDHIIRLQQYSTSGNGILRCKSCVIEIPRECNLDVGAKYLVTASYQTDKALLIAGCDDVIEWADLSNFQRGRLLGHGYSCNTEICYDDCIDDERCKKDAEPVACQLNRDNFDCYDKYAECSTNQDSSNGDWNMLTPEFNSCLLLDNSDPFPTNPPNSSNSTNVTST</sequence>
<dbReference type="AlphaFoldDB" id="K1Q200"/>
<protein>
    <submittedName>
        <fullName evidence="4">Uncharacterized protein</fullName>
    </submittedName>
</protein>
<keyword evidence="2" id="KW-0964">Secreted</keyword>
<name>K1Q200_MAGGI</name>
<evidence type="ECO:0000256" key="2">
    <source>
        <dbReference type="ARBA" id="ARBA00022525"/>
    </source>
</evidence>
<keyword evidence="3" id="KW-1015">Disulfide bond</keyword>
<dbReference type="SUPFAM" id="SSF50242">
    <property type="entry name" value="TIMP-like"/>
    <property type="match status" value="1"/>
</dbReference>
<organism evidence="4">
    <name type="scientific">Magallana gigas</name>
    <name type="common">Pacific oyster</name>
    <name type="synonym">Crassostrea gigas</name>
    <dbReference type="NCBI Taxonomy" id="29159"/>
    <lineage>
        <taxon>Eukaryota</taxon>
        <taxon>Metazoa</taxon>
        <taxon>Spiralia</taxon>
        <taxon>Lophotrochozoa</taxon>
        <taxon>Mollusca</taxon>
        <taxon>Bivalvia</taxon>
        <taxon>Autobranchia</taxon>
        <taxon>Pteriomorphia</taxon>
        <taxon>Ostreida</taxon>
        <taxon>Ostreoidea</taxon>
        <taxon>Ostreidae</taxon>
        <taxon>Magallana</taxon>
    </lineage>
</organism>
<evidence type="ECO:0000256" key="1">
    <source>
        <dbReference type="ARBA" id="ARBA00004613"/>
    </source>
</evidence>
<dbReference type="InterPro" id="IPR001820">
    <property type="entry name" value="TIMP"/>
</dbReference>
<dbReference type="Pfam" id="PF00965">
    <property type="entry name" value="TIMP"/>
    <property type="match status" value="1"/>
</dbReference>
<proteinExistence type="predicted"/>
<gene>
    <name evidence="4" type="ORF">CGI_10005578</name>
</gene>
<accession>K1Q200</accession>
<dbReference type="Gene3D" id="2.40.50.120">
    <property type="match status" value="1"/>
</dbReference>